<feature type="domain" description="DDE-1" evidence="1">
    <location>
        <begin position="52"/>
        <end position="119"/>
    </location>
</feature>
<comment type="caution">
    <text evidence="2">The sequence shown here is derived from an EMBL/GenBank/DDBJ whole genome shotgun (WGS) entry which is preliminary data.</text>
</comment>
<reference evidence="2 3" key="1">
    <citation type="submission" date="2019-03" db="EMBL/GenBank/DDBJ databases">
        <title>Single cell metagenomics reveals metabolic interactions within the superorganism composed of flagellate Streblomastix strix and complex community of Bacteroidetes bacteria on its surface.</title>
        <authorList>
            <person name="Treitli S.C."/>
            <person name="Kolisko M."/>
            <person name="Husnik F."/>
            <person name="Keeling P."/>
            <person name="Hampl V."/>
        </authorList>
    </citation>
    <scope>NUCLEOTIDE SEQUENCE [LARGE SCALE GENOMIC DNA]</scope>
    <source>
        <strain evidence="2">ST1C</strain>
    </source>
</reference>
<protein>
    <recommendedName>
        <fullName evidence="1">DDE-1 domain-containing protein</fullName>
    </recommendedName>
</protein>
<dbReference type="Gene3D" id="3.30.420.10">
    <property type="entry name" value="Ribonuclease H-like superfamily/Ribonuclease H"/>
    <property type="match status" value="1"/>
</dbReference>
<dbReference type="EMBL" id="SNRW01013577">
    <property type="protein sequence ID" value="KAA6372469.1"/>
    <property type="molecule type" value="Genomic_DNA"/>
</dbReference>
<dbReference type="OrthoDB" id="10035668at2759"/>
<dbReference type="Proteomes" id="UP000324800">
    <property type="component" value="Unassembled WGS sequence"/>
</dbReference>
<proteinExistence type="predicted"/>
<dbReference type="InterPro" id="IPR036397">
    <property type="entry name" value="RNaseH_sf"/>
</dbReference>
<dbReference type="InterPro" id="IPR004875">
    <property type="entry name" value="DDE_SF_endonuclease_dom"/>
</dbReference>
<dbReference type="GO" id="GO:0003676">
    <property type="term" value="F:nucleic acid binding"/>
    <property type="evidence" value="ECO:0007669"/>
    <property type="project" value="InterPro"/>
</dbReference>
<name>A0A5J4UPS4_9EUKA</name>
<sequence length="217" mass="24204">MLVVAGQPDKQALLQKGIEQGVNAVVMGSVTGNFNEELFMEWALLCLFPYVEERRTRLRSPNERAVLLLDNCAIHVSDELKIEFAAHNISMITFPPNSTGFLQPCDLLTFSVLKKNINRTRGAKIKLTPESNVYNIIDAHGKATSLDTVQTVFKMAVIGHKVKAGKLVASVMTEAFNKILNRVESDNVMASGPRPPMKRRVIKKSVRKCQQNRNGNR</sequence>
<gene>
    <name evidence="2" type="ORF">EZS28_032003</name>
</gene>
<dbReference type="Pfam" id="PF03184">
    <property type="entry name" value="DDE_1"/>
    <property type="match status" value="1"/>
</dbReference>
<dbReference type="AlphaFoldDB" id="A0A5J4UPS4"/>
<evidence type="ECO:0000313" key="3">
    <source>
        <dbReference type="Proteomes" id="UP000324800"/>
    </source>
</evidence>
<evidence type="ECO:0000259" key="1">
    <source>
        <dbReference type="Pfam" id="PF03184"/>
    </source>
</evidence>
<accession>A0A5J4UPS4</accession>
<organism evidence="2 3">
    <name type="scientific">Streblomastix strix</name>
    <dbReference type="NCBI Taxonomy" id="222440"/>
    <lineage>
        <taxon>Eukaryota</taxon>
        <taxon>Metamonada</taxon>
        <taxon>Preaxostyla</taxon>
        <taxon>Oxymonadida</taxon>
        <taxon>Streblomastigidae</taxon>
        <taxon>Streblomastix</taxon>
    </lineage>
</organism>
<evidence type="ECO:0000313" key="2">
    <source>
        <dbReference type="EMBL" id="KAA6372469.1"/>
    </source>
</evidence>